<accession>A0ABU9XRD5</accession>
<evidence type="ECO:0000313" key="2">
    <source>
        <dbReference type="Proteomes" id="UP001404104"/>
    </source>
</evidence>
<proteinExistence type="predicted"/>
<organism evidence="1 2">
    <name type="scientific">Sphingomonas qilianensis</name>
    <dbReference type="NCBI Taxonomy" id="1736690"/>
    <lineage>
        <taxon>Bacteria</taxon>
        <taxon>Pseudomonadati</taxon>
        <taxon>Pseudomonadota</taxon>
        <taxon>Alphaproteobacteria</taxon>
        <taxon>Sphingomonadales</taxon>
        <taxon>Sphingomonadaceae</taxon>
        <taxon>Sphingomonas</taxon>
    </lineage>
</organism>
<gene>
    <name evidence="1" type="ORF">ABC969_05265</name>
</gene>
<name>A0ABU9XRD5_9SPHN</name>
<dbReference type="Proteomes" id="UP001404104">
    <property type="component" value="Unassembled WGS sequence"/>
</dbReference>
<evidence type="ECO:0008006" key="3">
    <source>
        <dbReference type="Google" id="ProtNLM"/>
    </source>
</evidence>
<sequence>MLAVVVGGCAGKGQIDLEGGVGITSVRSACPSVGVPASTGDITMFDPPASRDASAIDVTAVMTNVRSTCDETGADIVTTVRFDVRASRLRGDAPRDVTVPYFITIVRGGTAVVAKRIGRVNVHFDAGQTRAQTSGTASAMVARSAATLPEDVRKKLTQKRKAGDSNAAVDPLSAPDVRQAVLRASFEALVGFQLTDEQLKYNATR</sequence>
<comment type="caution">
    <text evidence="1">The sequence shown here is derived from an EMBL/GenBank/DDBJ whole genome shotgun (WGS) entry which is preliminary data.</text>
</comment>
<dbReference type="RefSeq" id="WP_345863463.1">
    <property type="nucleotide sequence ID" value="NZ_JBDIMF010000001.1"/>
</dbReference>
<evidence type="ECO:0000313" key="1">
    <source>
        <dbReference type="EMBL" id="MEN2785828.1"/>
    </source>
</evidence>
<protein>
    <recommendedName>
        <fullName evidence="3">Lipoprotein</fullName>
    </recommendedName>
</protein>
<reference evidence="1 2" key="1">
    <citation type="submission" date="2024-05" db="EMBL/GenBank/DDBJ databases">
        <authorList>
            <person name="Liu Q."/>
            <person name="Xin Y.-H."/>
        </authorList>
    </citation>
    <scope>NUCLEOTIDE SEQUENCE [LARGE SCALE GENOMIC DNA]</scope>
    <source>
        <strain evidence="1 2">CGMCC 1.15349</strain>
    </source>
</reference>
<dbReference type="EMBL" id="JBDIMF010000001">
    <property type="protein sequence ID" value="MEN2785828.1"/>
    <property type="molecule type" value="Genomic_DNA"/>
</dbReference>
<keyword evidence="2" id="KW-1185">Reference proteome</keyword>